<dbReference type="AlphaFoldDB" id="Q3A675"/>
<evidence type="ECO:0000313" key="3">
    <source>
        <dbReference type="EMBL" id="ABA88132.1"/>
    </source>
</evidence>
<feature type="transmembrane region" description="Helical" evidence="2">
    <location>
        <begin position="76"/>
        <end position="97"/>
    </location>
</feature>
<name>Q3A675_SYNC1</name>
<dbReference type="Gene3D" id="6.10.340.10">
    <property type="match status" value="1"/>
</dbReference>
<reference evidence="4" key="1">
    <citation type="submission" date="2005-10" db="EMBL/GenBank/DDBJ databases">
        <title>Complete sequence of Pelobacter carbinolicus DSM 2380.</title>
        <authorList>
            <person name="Copeland A."/>
            <person name="Lucas S."/>
            <person name="Lapidus A."/>
            <person name="Barry K."/>
            <person name="Detter J.C."/>
            <person name="Glavina T."/>
            <person name="Hammon N."/>
            <person name="Israni S."/>
            <person name="Pitluck S."/>
            <person name="Chertkov O."/>
            <person name="Schmutz J."/>
            <person name="Larimer F."/>
            <person name="Land M."/>
            <person name="Kyrpides N."/>
            <person name="Ivanova N."/>
            <person name="Richardson P."/>
        </authorList>
    </citation>
    <scope>NUCLEOTIDE SEQUENCE [LARGE SCALE GENOMIC DNA]</scope>
    <source>
        <strain evidence="4">DSM 2380 / NBRC 103641 / GraBd1</strain>
    </source>
</reference>
<dbReference type="OrthoDB" id="5431364at2"/>
<proteinExistence type="predicted"/>
<dbReference type="HOGENOM" id="CLU_1439821_0_0_7"/>
<keyword evidence="2" id="KW-0472">Membrane</keyword>
<organism evidence="3 4">
    <name type="scientific">Syntrophotalea carbinolica (strain DSM 2380 / NBRC 103641 / GraBd1)</name>
    <name type="common">Pelobacter carbinolicus</name>
    <dbReference type="NCBI Taxonomy" id="338963"/>
    <lineage>
        <taxon>Bacteria</taxon>
        <taxon>Pseudomonadati</taxon>
        <taxon>Thermodesulfobacteriota</taxon>
        <taxon>Desulfuromonadia</taxon>
        <taxon>Desulfuromonadales</taxon>
        <taxon>Syntrophotaleaceae</taxon>
        <taxon>Syntrophotalea</taxon>
    </lineage>
</organism>
<dbReference type="RefSeq" id="WP_011340592.1">
    <property type="nucleotide sequence ID" value="NC_007498.2"/>
</dbReference>
<accession>Q3A675</accession>
<evidence type="ECO:0000313" key="4">
    <source>
        <dbReference type="Proteomes" id="UP000002534"/>
    </source>
</evidence>
<keyword evidence="2" id="KW-0812">Transmembrane</keyword>
<sequence length="188" mass="21094">MSSDSAQPLGKKSKSLARRFKRRNYFINKPFQLAFAGNMLVITFLACVFTALYVSWMFVYVLDDRLLVGGVLNGYYLLKIGLMLAGLVTGVVIWTILRTHAIAGPIYRVQKILRDAAEGRFPQRPIAFRRGDAFMGLAEDLNRCLDSMQRDRKRLERLRAYADEDSDVSPSTEDLGASARAADFAGES</sequence>
<gene>
    <name evidence="3" type="primary">pihH</name>
    <name evidence="3" type="ordered locus">Pcar_0877</name>
</gene>
<keyword evidence="2" id="KW-1133">Transmembrane helix</keyword>
<dbReference type="eggNOG" id="ENOG5033MN1">
    <property type="taxonomic scope" value="Bacteria"/>
</dbReference>
<evidence type="ECO:0000256" key="1">
    <source>
        <dbReference type="SAM" id="MobiDB-lite"/>
    </source>
</evidence>
<feature type="region of interest" description="Disordered" evidence="1">
    <location>
        <begin position="162"/>
        <end position="188"/>
    </location>
</feature>
<keyword evidence="4" id="KW-1185">Reference proteome</keyword>
<dbReference type="Proteomes" id="UP000002534">
    <property type="component" value="Chromosome"/>
</dbReference>
<evidence type="ECO:0000256" key="2">
    <source>
        <dbReference type="SAM" id="Phobius"/>
    </source>
</evidence>
<protein>
    <submittedName>
        <fullName evidence="3">Type IV pilus prepilin peptidase PihH, putative</fullName>
    </submittedName>
</protein>
<dbReference type="EMBL" id="CP000142">
    <property type="protein sequence ID" value="ABA88132.1"/>
    <property type="molecule type" value="Genomic_DNA"/>
</dbReference>
<feature type="transmembrane region" description="Helical" evidence="2">
    <location>
        <begin position="31"/>
        <end position="56"/>
    </location>
</feature>
<dbReference type="KEGG" id="pca:Pcar_0877"/>
<dbReference type="STRING" id="338963.Pcar_0877"/>
<reference evidence="3 4" key="2">
    <citation type="journal article" date="2012" name="BMC Genomics">
        <title>The genome of Pelobacter carbinolicus reveals surprising metabolic capabilities and physiological features.</title>
        <authorList>
            <person name="Aklujkar M."/>
            <person name="Haveman S.A."/>
            <person name="Didonato R.Jr."/>
            <person name="Chertkov O."/>
            <person name="Han C.S."/>
            <person name="Land M.L."/>
            <person name="Brown P."/>
            <person name="Lovley D.R."/>
        </authorList>
    </citation>
    <scope>NUCLEOTIDE SEQUENCE [LARGE SCALE GENOMIC DNA]</scope>
    <source>
        <strain evidence="4">DSM 2380 / NBRC 103641 / GraBd1</strain>
    </source>
</reference>